<dbReference type="EMBL" id="HBUE01179804">
    <property type="protein sequence ID" value="CAG6519671.1"/>
    <property type="molecule type" value="Transcribed_RNA"/>
</dbReference>
<sequence length="104" mass="11589">MTQFNDLPVINSSISHSRNIAATANKSSFSLFPFSNSPQRLPHVCQFDPSPPFEPSFATKLCHYVGRYSVRQNHVPLSEVTGCYFAPLLLWSRFCPVIVSDSPG</sequence>
<proteinExistence type="predicted"/>
<protein>
    <submittedName>
        <fullName evidence="1">(northern house mosquito) hypothetical protein</fullName>
    </submittedName>
</protein>
<dbReference type="AlphaFoldDB" id="A0A8D8NN47"/>
<dbReference type="EMBL" id="HBUE01285402">
    <property type="protein sequence ID" value="CAG6571225.1"/>
    <property type="molecule type" value="Transcribed_RNA"/>
</dbReference>
<reference evidence="1" key="1">
    <citation type="submission" date="2021-05" db="EMBL/GenBank/DDBJ databases">
        <authorList>
            <person name="Alioto T."/>
            <person name="Alioto T."/>
            <person name="Gomez Garrido J."/>
        </authorList>
    </citation>
    <scope>NUCLEOTIDE SEQUENCE</scope>
</reference>
<dbReference type="EMBL" id="HBUE01285401">
    <property type="protein sequence ID" value="CAG6571224.1"/>
    <property type="molecule type" value="Transcribed_RNA"/>
</dbReference>
<dbReference type="EMBL" id="HBUE01179805">
    <property type="protein sequence ID" value="CAG6519672.1"/>
    <property type="molecule type" value="Transcribed_RNA"/>
</dbReference>
<accession>A0A8D8NN47</accession>
<organism evidence="1">
    <name type="scientific">Culex pipiens</name>
    <name type="common">House mosquito</name>
    <dbReference type="NCBI Taxonomy" id="7175"/>
    <lineage>
        <taxon>Eukaryota</taxon>
        <taxon>Metazoa</taxon>
        <taxon>Ecdysozoa</taxon>
        <taxon>Arthropoda</taxon>
        <taxon>Hexapoda</taxon>
        <taxon>Insecta</taxon>
        <taxon>Pterygota</taxon>
        <taxon>Neoptera</taxon>
        <taxon>Endopterygota</taxon>
        <taxon>Diptera</taxon>
        <taxon>Nematocera</taxon>
        <taxon>Culicoidea</taxon>
        <taxon>Culicidae</taxon>
        <taxon>Culicinae</taxon>
        <taxon>Culicini</taxon>
        <taxon>Culex</taxon>
        <taxon>Culex</taxon>
    </lineage>
</organism>
<name>A0A8D8NN47_CULPI</name>
<evidence type="ECO:0000313" key="1">
    <source>
        <dbReference type="EMBL" id="CAG6571225.1"/>
    </source>
</evidence>